<reference evidence="13" key="1">
    <citation type="journal article" date="2023" name="Insect Mol. Biol.">
        <title>Genome sequencing provides insights into the evolution of gene families encoding plant cell wall-degrading enzymes in longhorned beetles.</title>
        <authorList>
            <person name="Shin N.R."/>
            <person name="Okamura Y."/>
            <person name="Kirsch R."/>
            <person name="Pauchet Y."/>
        </authorList>
    </citation>
    <scope>NUCLEOTIDE SEQUENCE</scope>
    <source>
        <strain evidence="13">RBIC_L_NR</strain>
    </source>
</reference>
<feature type="region of interest" description="Disordered" evidence="12">
    <location>
        <begin position="63"/>
        <end position="146"/>
    </location>
</feature>
<dbReference type="GO" id="GO:0045504">
    <property type="term" value="F:dynein heavy chain binding"/>
    <property type="evidence" value="ECO:0007669"/>
    <property type="project" value="TreeGrafter"/>
</dbReference>
<evidence type="ECO:0000256" key="6">
    <source>
        <dbReference type="ARBA" id="ARBA00022737"/>
    </source>
</evidence>
<keyword evidence="7" id="KW-0243">Dynein</keyword>
<keyword evidence="3" id="KW-0963">Cytoplasm</keyword>
<accession>A0AAV8X2W9</accession>
<dbReference type="PROSITE" id="PS50082">
    <property type="entry name" value="WD_REPEATS_2"/>
    <property type="match status" value="1"/>
</dbReference>
<gene>
    <name evidence="13" type="ORF">NQ314_014176</name>
</gene>
<dbReference type="Pfam" id="PF00400">
    <property type="entry name" value="WD40"/>
    <property type="match status" value="1"/>
</dbReference>
<sequence length="626" mass="71000">KRVNKAAEVDAELEEWKKAKQLLKPKDQVELSDAELKEVIAKVLESINPQTPDSLIEFSHAQGEFVPLPPPGNMVIEEKEPEIAEAAPTEEEGEGEQKDDDDVSYVSRADDKHDEEGEGEGEGEGDGEHKAAASKAPAKGGRPRKLTNSFNFSNVLQWVIYDGYIQDYAAQQLEKELERERREKDKAPVGRIKVVKRKTGRAQLSEAVQGRVFEYYRYWDDPSDEYREDEGTLLPLWKFTYDKVKKNTVTDMEWNPYYYDMFAVCFGFLDFMKPIAQGAVCLFTLKNPSYPDYICMTPSGVMCVDTHPKYPYMVVVGLYDGSILVYNVQATCKEPAYRSNNVTNKHRGIVWEVKWVPDMPDGELNFFSVAADGKINNWVLMQNDLAVTTIITLFLAGDASPGPDGTLLRVKGCASCVKMHPKNPIIYLVGTEEGFIYKCSTEYSSMYLLTYNAHQLPVYRIDFNRYNTDIFVSCSADWRIKIWEDDRLEPLFVFDVGDRVGDVKWAPYSSTVFAAVTAGGRVFVFDLNVNKYKPICIQPVVSKRRNKLTRITFNPKLPILIVGDDKGCVTTLKLSPNLRIPCKAPKKQQYLDQWTLQCMKLDKLLSLVREPVKLTLPEDTAGSEDS</sequence>
<evidence type="ECO:0000256" key="4">
    <source>
        <dbReference type="ARBA" id="ARBA00022574"/>
    </source>
</evidence>
<evidence type="ECO:0000256" key="3">
    <source>
        <dbReference type="ARBA" id="ARBA00022490"/>
    </source>
</evidence>
<evidence type="ECO:0000256" key="8">
    <source>
        <dbReference type="ARBA" id="ARBA00023175"/>
    </source>
</evidence>
<dbReference type="GO" id="GO:0003341">
    <property type="term" value="P:cilium movement"/>
    <property type="evidence" value="ECO:0007669"/>
    <property type="project" value="TreeGrafter"/>
</dbReference>
<dbReference type="InterPro" id="IPR001680">
    <property type="entry name" value="WD40_rpt"/>
</dbReference>
<evidence type="ECO:0000313" key="14">
    <source>
        <dbReference type="Proteomes" id="UP001162156"/>
    </source>
</evidence>
<dbReference type="SMART" id="SM00320">
    <property type="entry name" value="WD40"/>
    <property type="match status" value="3"/>
</dbReference>
<name>A0AAV8X2W9_9CUCU</name>
<keyword evidence="5" id="KW-0493">Microtubule</keyword>
<feature type="non-terminal residue" evidence="13">
    <location>
        <position position="1"/>
    </location>
</feature>
<evidence type="ECO:0000256" key="9">
    <source>
        <dbReference type="ARBA" id="ARBA00023212"/>
    </source>
</evidence>
<dbReference type="InterPro" id="IPR050687">
    <property type="entry name" value="Dynein_IC"/>
</dbReference>
<keyword evidence="9" id="KW-0206">Cytoskeleton</keyword>
<feature type="repeat" description="WD" evidence="11">
    <location>
        <begin position="451"/>
        <end position="484"/>
    </location>
</feature>
<evidence type="ECO:0000313" key="13">
    <source>
        <dbReference type="EMBL" id="KAJ8933169.1"/>
    </source>
</evidence>
<evidence type="ECO:0000256" key="1">
    <source>
        <dbReference type="ARBA" id="ARBA00004430"/>
    </source>
</evidence>
<dbReference type="GO" id="GO:0045503">
    <property type="term" value="F:dynein light chain binding"/>
    <property type="evidence" value="ECO:0007669"/>
    <property type="project" value="TreeGrafter"/>
</dbReference>
<dbReference type="Gene3D" id="2.130.10.10">
    <property type="entry name" value="YVTN repeat-like/Quinoprotein amine dehydrogenase"/>
    <property type="match status" value="2"/>
</dbReference>
<comment type="similarity">
    <text evidence="2">Belongs to the dynein intermediate chain family.</text>
</comment>
<protein>
    <recommendedName>
        <fullName evidence="15">Dynein intermediate chain 2, ciliary</fullName>
    </recommendedName>
</protein>
<feature type="compositionally biased region" description="Acidic residues" evidence="12">
    <location>
        <begin position="116"/>
        <end position="125"/>
    </location>
</feature>
<evidence type="ECO:0000256" key="11">
    <source>
        <dbReference type="PROSITE-ProRule" id="PRU00221"/>
    </source>
</evidence>
<comment type="subcellular location">
    <subcellularLocation>
        <location evidence="1">Cytoplasm</location>
        <location evidence="1">Cytoskeleton</location>
        <location evidence="1">Cilium axoneme</location>
    </subcellularLocation>
</comment>
<keyword evidence="10" id="KW-0966">Cell projection</keyword>
<dbReference type="PANTHER" id="PTHR12442">
    <property type="entry name" value="DYNEIN INTERMEDIATE CHAIN"/>
    <property type="match status" value="1"/>
</dbReference>
<dbReference type="EMBL" id="JANEYF010003909">
    <property type="protein sequence ID" value="KAJ8933169.1"/>
    <property type="molecule type" value="Genomic_DNA"/>
</dbReference>
<dbReference type="GO" id="GO:0036157">
    <property type="term" value="C:outer dynein arm"/>
    <property type="evidence" value="ECO:0007669"/>
    <property type="project" value="TreeGrafter"/>
</dbReference>
<evidence type="ECO:0000256" key="10">
    <source>
        <dbReference type="ARBA" id="ARBA00023273"/>
    </source>
</evidence>
<keyword evidence="6" id="KW-0677">Repeat</keyword>
<organism evidence="13 14">
    <name type="scientific">Rhamnusium bicolor</name>
    <dbReference type="NCBI Taxonomy" id="1586634"/>
    <lineage>
        <taxon>Eukaryota</taxon>
        <taxon>Metazoa</taxon>
        <taxon>Ecdysozoa</taxon>
        <taxon>Arthropoda</taxon>
        <taxon>Hexapoda</taxon>
        <taxon>Insecta</taxon>
        <taxon>Pterygota</taxon>
        <taxon>Neoptera</taxon>
        <taxon>Endopterygota</taxon>
        <taxon>Coleoptera</taxon>
        <taxon>Polyphaga</taxon>
        <taxon>Cucujiformia</taxon>
        <taxon>Chrysomeloidea</taxon>
        <taxon>Cerambycidae</taxon>
        <taxon>Lepturinae</taxon>
        <taxon>Rhagiini</taxon>
        <taxon>Rhamnusium</taxon>
    </lineage>
</organism>
<evidence type="ECO:0000256" key="7">
    <source>
        <dbReference type="ARBA" id="ARBA00023017"/>
    </source>
</evidence>
<keyword evidence="8" id="KW-0505">Motor protein</keyword>
<feature type="compositionally biased region" description="Acidic residues" evidence="12">
    <location>
        <begin position="88"/>
        <end position="103"/>
    </location>
</feature>
<dbReference type="Proteomes" id="UP001162156">
    <property type="component" value="Unassembled WGS sequence"/>
</dbReference>
<evidence type="ECO:0000256" key="2">
    <source>
        <dbReference type="ARBA" id="ARBA00011059"/>
    </source>
</evidence>
<dbReference type="AlphaFoldDB" id="A0AAV8X2W9"/>
<keyword evidence="4 11" id="KW-0853">WD repeat</keyword>
<comment type="caution">
    <text evidence="13">The sequence shown here is derived from an EMBL/GenBank/DDBJ whole genome shotgun (WGS) entry which is preliminary data.</text>
</comment>
<dbReference type="InterPro" id="IPR015943">
    <property type="entry name" value="WD40/YVTN_repeat-like_dom_sf"/>
</dbReference>
<dbReference type="SUPFAM" id="SSF50978">
    <property type="entry name" value="WD40 repeat-like"/>
    <property type="match status" value="1"/>
</dbReference>
<dbReference type="InterPro" id="IPR036322">
    <property type="entry name" value="WD40_repeat_dom_sf"/>
</dbReference>
<proteinExistence type="inferred from homology"/>
<keyword evidence="14" id="KW-1185">Reference proteome</keyword>
<evidence type="ECO:0000256" key="12">
    <source>
        <dbReference type="SAM" id="MobiDB-lite"/>
    </source>
</evidence>
<evidence type="ECO:0008006" key="15">
    <source>
        <dbReference type="Google" id="ProtNLM"/>
    </source>
</evidence>
<dbReference type="FunFam" id="2.130.10.10:FF:000251">
    <property type="entry name" value="Dynein axonemal intermediate chain 1"/>
    <property type="match status" value="1"/>
</dbReference>
<dbReference type="GO" id="GO:0005874">
    <property type="term" value="C:microtubule"/>
    <property type="evidence" value="ECO:0007669"/>
    <property type="project" value="UniProtKB-KW"/>
</dbReference>
<dbReference type="GO" id="GO:0036158">
    <property type="term" value="P:outer dynein arm assembly"/>
    <property type="evidence" value="ECO:0007669"/>
    <property type="project" value="TreeGrafter"/>
</dbReference>
<evidence type="ECO:0000256" key="5">
    <source>
        <dbReference type="ARBA" id="ARBA00022701"/>
    </source>
</evidence>
<dbReference type="PANTHER" id="PTHR12442:SF11">
    <property type="entry name" value="DYNEIN AXONEMAL INTERMEDIATE CHAIN 1"/>
    <property type="match status" value="1"/>
</dbReference>